<organism evidence="6 7">
    <name type="scientific">Aquabacter spiritensis</name>
    <dbReference type="NCBI Taxonomy" id="933073"/>
    <lineage>
        <taxon>Bacteria</taxon>
        <taxon>Pseudomonadati</taxon>
        <taxon>Pseudomonadota</taxon>
        <taxon>Alphaproteobacteria</taxon>
        <taxon>Hyphomicrobiales</taxon>
        <taxon>Xanthobacteraceae</taxon>
        <taxon>Aquabacter</taxon>
    </lineage>
</organism>
<keyword evidence="4" id="KW-1005">Bacterial flagellum biogenesis</keyword>
<comment type="subcellular location">
    <subcellularLocation>
        <location evidence="1 4">Periplasm</location>
    </subcellularLocation>
</comment>
<dbReference type="AlphaFoldDB" id="A0A4R3M3Y4"/>
<dbReference type="PANTHER" id="PTHR36307">
    <property type="entry name" value="FLAGELLA BASAL BODY P-RING FORMATION PROTEIN FLGA"/>
    <property type="match status" value="1"/>
</dbReference>
<evidence type="ECO:0000313" key="7">
    <source>
        <dbReference type="Proteomes" id="UP000294664"/>
    </source>
</evidence>
<evidence type="ECO:0000256" key="1">
    <source>
        <dbReference type="ARBA" id="ARBA00004418"/>
    </source>
</evidence>
<keyword evidence="6" id="KW-0282">Flagellum</keyword>
<dbReference type="GO" id="GO:0044780">
    <property type="term" value="P:bacterial-type flagellum assembly"/>
    <property type="evidence" value="ECO:0007669"/>
    <property type="project" value="InterPro"/>
</dbReference>
<dbReference type="CDD" id="cd11614">
    <property type="entry name" value="SAF_CpaB_FlgA_like"/>
    <property type="match status" value="1"/>
</dbReference>
<gene>
    <name evidence="6" type="ORF">EDC64_101449</name>
</gene>
<dbReference type="Gene3D" id="2.30.30.760">
    <property type="match status" value="1"/>
</dbReference>
<dbReference type="EMBL" id="SMAI01000001">
    <property type="protein sequence ID" value="TCT07930.1"/>
    <property type="molecule type" value="Genomic_DNA"/>
</dbReference>
<proteinExistence type="inferred from homology"/>
<dbReference type="RefSeq" id="WP_132029412.1">
    <property type="nucleotide sequence ID" value="NZ_SMAI01000001.1"/>
</dbReference>
<evidence type="ECO:0000256" key="3">
    <source>
        <dbReference type="ARBA" id="ARBA00022764"/>
    </source>
</evidence>
<keyword evidence="3 4" id="KW-0574">Periplasm</keyword>
<dbReference type="SMART" id="SM00858">
    <property type="entry name" value="SAF"/>
    <property type="match status" value="1"/>
</dbReference>
<comment type="caution">
    <text evidence="6">The sequence shown here is derived from an EMBL/GenBank/DDBJ whole genome shotgun (WGS) entry which is preliminary data.</text>
</comment>
<keyword evidence="2 4" id="KW-0732">Signal</keyword>
<evidence type="ECO:0000259" key="5">
    <source>
        <dbReference type="SMART" id="SM00858"/>
    </source>
</evidence>
<name>A0A4R3M3Y4_9HYPH</name>
<feature type="domain" description="SAF" evidence="5">
    <location>
        <begin position="57"/>
        <end position="120"/>
    </location>
</feature>
<dbReference type="OrthoDB" id="8448733at2"/>
<keyword evidence="7" id="KW-1185">Reference proteome</keyword>
<dbReference type="Proteomes" id="UP000294664">
    <property type="component" value="Unassembled WGS sequence"/>
</dbReference>
<comment type="similarity">
    <text evidence="4">Belongs to the FlgA family.</text>
</comment>
<dbReference type="NCBIfam" id="TIGR03170">
    <property type="entry name" value="flgA_cterm"/>
    <property type="match status" value="1"/>
</dbReference>
<dbReference type="InterPro" id="IPR013974">
    <property type="entry name" value="SAF"/>
</dbReference>
<protein>
    <recommendedName>
        <fullName evidence="4">Flagella basal body P-ring formation protein FlgA</fullName>
    </recommendedName>
</protein>
<dbReference type="InterPro" id="IPR017585">
    <property type="entry name" value="SAF_FlgA"/>
</dbReference>
<evidence type="ECO:0000256" key="4">
    <source>
        <dbReference type="RuleBase" id="RU362063"/>
    </source>
</evidence>
<sequence>MRARAAALALVICFGADPLAAQTLADLAAQARAAVQAASPQPAPQAAAPAILAPNEVRIPVPAETIGAGDIISNDMLEDRTIPTAALNRYPAAVSRAALVGKMARRMLVAGHPVPANAVAEPKLVTRGVPAQIRFEESGLAIRAIGLPLESGIAGAVIRLKNIDSNQIVTGTVQSDGSVKVGG</sequence>
<comment type="function">
    <text evidence="4">Involved in the assembly process of the P-ring formation. It may associate with FlgF on the rod constituting a structure essential for the P-ring assembly or may act as a modulator protein for the P-ring assembly.</text>
</comment>
<dbReference type="InterPro" id="IPR039246">
    <property type="entry name" value="Flagellar_FlgA"/>
</dbReference>
<reference evidence="6 7" key="1">
    <citation type="submission" date="2019-03" db="EMBL/GenBank/DDBJ databases">
        <title>Genomic Encyclopedia of Type Strains, Phase IV (KMG-IV): sequencing the most valuable type-strain genomes for metagenomic binning, comparative biology and taxonomic classification.</title>
        <authorList>
            <person name="Goeker M."/>
        </authorList>
    </citation>
    <scope>NUCLEOTIDE SEQUENCE [LARGE SCALE GENOMIC DNA]</scope>
    <source>
        <strain evidence="6 7">DSM 9035</strain>
    </source>
</reference>
<dbReference type="PANTHER" id="PTHR36307:SF1">
    <property type="entry name" value="FLAGELLA BASAL BODY P-RING FORMATION PROTEIN FLGA"/>
    <property type="match status" value="1"/>
</dbReference>
<dbReference type="Pfam" id="PF13144">
    <property type="entry name" value="ChapFlgA"/>
    <property type="match status" value="1"/>
</dbReference>
<evidence type="ECO:0000256" key="2">
    <source>
        <dbReference type="ARBA" id="ARBA00022729"/>
    </source>
</evidence>
<keyword evidence="6" id="KW-0969">Cilium</keyword>
<feature type="signal peptide" evidence="4">
    <location>
        <begin position="1"/>
        <end position="20"/>
    </location>
</feature>
<accession>A0A4R3M3Y4</accession>
<keyword evidence="6" id="KW-0966">Cell projection</keyword>
<dbReference type="GO" id="GO:0042597">
    <property type="term" value="C:periplasmic space"/>
    <property type="evidence" value="ECO:0007669"/>
    <property type="project" value="UniProtKB-SubCell"/>
</dbReference>
<feature type="chain" id="PRO_5021039292" description="Flagella basal body P-ring formation protein FlgA" evidence="4">
    <location>
        <begin position="21"/>
        <end position="183"/>
    </location>
</feature>
<evidence type="ECO:0000313" key="6">
    <source>
        <dbReference type="EMBL" id="TCT07930.1"/>
    </source>
</evidence>